<gene>
    <name evidence="3" type="ORF">AB1207_10025</name>
</gene>
<dbReference type="SUPFAM" id="SSF141868">
    <property type="entry name" value="EAL domain-like"/>
    <property type="match status" value="1"/>
</dbReference>
<reference evidence="3 4" key="1">
    <citation type="submission" date="2024-07" db="EMBL/GenBank/DDBJ databases">
        <authorList>
            <person name="Thanompreechachai J."/>
            <person name="Duangmal K."/>
        </authorList>
    </citation>
    <scope>NUCLEOTIDE SEQUENCE [LARGE SCALE GENOMIC DNA]</scope>
    <source>
        <strain evidence="3 4">KCTC 19886</strain>
    </source>
</reference>
<dbReference type="Pfam" id="PF00563">
    <property type="entry name" value="EAL"/>
    <property type="match status" value="1"/>
</dbReference>
<dbReference type="CDD" id="cd01949">
    <property type="entry name" value="GGDEF"/>
    <property type="match status" value="1"/>
</dbReference>
<evidence type="ECO:0000313" key="3">
    <source>
        <dbReference type="EMBL" id="MEW9265084.1"/>
    </source>
</evidence>
<dbReference type="Proteomes" id="UP001555826">
    <property type="component" value="Unassembled WGS sequence"/>
</dbReference>
<evidence type="ECO:0000259" key="1">
    <source>
        <dbReference type="PROSITE" id="PS50883"/>
    </source>
</evidence>
<name>A0ABV3P623_9ACTN</name>
<dbReference type="CDD" id="cd00130">
    <property type="entry name" value="PAS"/>
    <property type="match status" value="1"/>
</dbReference>
<protein>
    <submittedName>
        <fullName evidence="3">EAL domain-containing protein</fullName>
    </submittedName>
</protein>
<dbReference type="SMART" id="SM00052">
    <property type="entry name" value="EAL"/>
    <property type="match status" value="1"/>
</dbReference>
<accession>A0ABV3P623</accession>
<dbReference type="InterPro" id="IPR001633">
    <property type="entry name" value="EAL_dom"/>
</dbReference>
<dbReference type="CDD" id="cd01948">
    <property type="entry name" value="EAL"/>
    <property type="match status" value="1"/>
</dbReference>
<dbReference type="InterPro" id="IPR043128">
    <property type="entry name" value="Rev_trsase/Diguanyl_cyclase"/>
</dbReference>
<dbReference type="SMART" id="SM00267">
    <property type="entry name" value="GGDEF"/>
    <property type="match status" value="1"/>
</dbReference>
<dbReference type="InterPro" id="IPR029787">
    <property type="entry name" value="Nucleotide_cyclase"/>
</dbReference>
<sequence>MTVVVPPAEAVAGPIAADWWQDSPCAHLVLDGDAGLVLDANRTFTSWTGLSRKDVVGTPFARLLPVGDRIVWTTHGLPKLSTSGRVEEISVQVVGTGGTRHAAFLSAMSVTGPDGPTVLVALFGARERRRYEQELLTSKRAAEALEAQRAAAEAHLQHLVHHDPVTGLLNRTGLHAALAASLTGLTADGADPTGRLAVLFLDLDGFKAVNDSVGHAGGDELLRVLGGRLRAALRPDAVLARFAGDEFVVAEVLRGADEAEALGRRLLAELAAPVVIAGIEVVPSASAGIAFADVPGDVWACTVDGGAGGPACAAVADALLRRADTAMYSVKDSGRGGLAVHDPHAADGAADRLRLLQELRTALAQGEFRLHYQPRVRLAGGATTGVEALVRWQHPERGLLGPGEFIEVAEASGLIRELGAWVLDSAVAQTAAWNAAGVGVQVSVNISTRQLADPDLVLLVTSALARHGVPASQVVLEITETALMVDPETALSTLQVLAGLGMQIAVDDFGTGYASLTYLQRFPVHELKIDRSFVSGVVDSAPDRAIVGACVHLARSMGLVCVAEGVETDEQRDVLLSLGCDLAQGYLFSRPRPAGSRP</sequence>
<feature type="domain" description="EAL" evidence="1">
    <location>
        <begin position="352"/>
        <end position="598"/>
    </location>
</feature>
<dbReference type="Pfam" id="PF00990">
    <property type="entry name" value="GGDEF"/>
    <property type="match status" value="1"/>
</dbReference>
<dbReference type="PROSITE" id="PS50883">
    <property type="entry name" value="EAL"/>
    <property type="match status" value="1"/>
</dbReference>
<organism evidence="3 4">
    <name type="scientific">Kineococcus endophyticus</name>
    <dbReference type="NCBI Taxonomy" id="1181883"/>
    <lineage>
        <taxon>Bacteria</taxon>
        <taxon>Bacillati</taxon>
        <taxon>Actinomycetota</taxon>
        <taxon>Actinomycetes</taxon>
        <taxon>Kineosporiales</taxon>
        <taxon>Kineosporiaceae</taxon>
        <taxon>Kineococcus</taxon>
    </lineage>
</organism>
<dbReference type="PANTHER" id="PTHR44757">
    <property type="entry name" value="DIGUANYLATE CYCLASE DGCP"/>
    <property type="match status" value="1"/>
</dbReference>
<dbReference type="InterPro" id="IPR000014">
    <property type="entry name" value="PAS"/>
</dbReference>
<evidence type="ECO:0000259" key="2">
    <source>
        <dbReference type="PROSITE" id="PS50887"/>
    </source>
</evidence>
<dbReference type="NCBIfam" id="TIGR00254">
    <property type="entry name" value="GGDEF"/>
    <property type="match status" value="1"/>
</dbReference>
<dbReference type="InterPro" id="IPR035919">
    <property type="entry name" value="EAL_sf"/>
</dbReference>
<evidence type="ECO:0000313" key="4">
    <source>
        <dbReference type="Proteomes" id="UP001555826"/>
    </source>
</evidence>
<dbReference type="Gene3D" id="3.30.70.270">
    <property type="match status" value="1"/>
</dbReference>
<dbReference type="InterPro" id="IPR035965">
    <property type="entry name" value="PAS-like_dom_sf"/>
</dbReference>
<dbReference type="Gene3D" id="3.20.20.450">
    <property type="entry name" value="EAL domain"/>
    <property type="match status" value="1"/>
</dbReference>
<dbReference type="PANTHER" id="PTHR44757:SF2">
    <property type="entry name" value="BIOFILM ARCHITECTURE MAINTENANCE PROTEIN MBAA"/>
    <property type="match status" value="1"/>
</dbReference>
<dbReference type="RefSeq" id="WP_367638001.1">
    <property type="nucleotide sequence ID" value="NZ_JBFNQN010000006.1"/>
</dbReference>
<feature type="domain" description="GGDEF" evidence="2">
    <location>
        <begin position="194"/>
        <end position="343"/>
    </location>
</feature>
<dbReference type="InterPro" id="IPR052155">
    <property type="entry name" value="Biofilm_reg_signaling"/>
</dbReference>
<proteinExistence type="predicted"/>
<dbReference type="Gene3D" id="3.30.450.20">
    <property type="entry name" value="PAS domain"/>
    <property type="match status" value="1"/>
</dbReference>
<dbReference type="SUPFAM" id="SSF55785">
    <property type="entry name" value="PYP-like sensor domain (PAS domain)"/>
    <property type="match status" value="1"/>
</dbReference>
<dbReference type="SUPFAM" id="SSF55073">
    <property type="entry name" value="Nucleotide cyclase"/>
    <property type="match status" value="1"/>
</dbReference>
<dbReference type="PROSITE" id="PS50887">
    <property type="entry name" value="GGDEF"/>
    <property type="match status" value="1"/>
</dbReference>
<comment type="caution">
    <text evidence="3">The sequence shown here is derived from an EMBL/GenBank/DDBJ whole genome shotgun (WGS) entry which is preliminary data.</text>
</comment>
<dbReference type="InterPro" id="IPR000160">
    <property type="entry name" value="GGDEF_dom"/>
</dbReference>
<keyword evidence="4" id="KW-1185">Reference proteome</keyword>
<dbReference type="EMBL" id="JBFNQN010000006">
    <property type="protein sequence ID" value="MEW9265084.1"/>
    <property type="molecule type" value="Genomic_DNA"/>
</dbReference>